<feature type="region of interest" description="Disordered" evidence="11">
    <location>
        <begin position="339"/>
        <end position="442"/>
    </location>
</feature>
<keyword evidence="5" id="KW-0862">Zinc</keyword>
<dbReference type="PROSITE" id="PS00028">
    <property type="entry name" value="ZINC_FINGER_C2H2_1"/>
    <property type="match status" value="5"/>
</dbReference>
<feature type="compositionally biased region" description="Low complexity" evidence="11">
    <location>
        <begin position="355"/>
        <end position="375"/>
    </location>
</feature>
<feature type="domain" description="C2H2-type" evidence="12">
    <location>
        <begin position="230"/>
        <end position="258"/>
    </location>
</feature>
<keyword evidence="2" id="KW-0479">Metal-binding</keyword>
<keyword evidence="8" id="KW-0804">Transcription</keyword>
<dbReference type="InterPro" id="IPR036236">
    <property type="entry name" value="Znf_C2H2_sf"/>
</dbReference>
<dbReference type="FunFam" id="3.30.160.60:FF:000912">
    <property type="entry name" value="Zinc finger protein 660"/>
    <property type="match status" value="1"/>
</dbReference>
<feature type="compositionally biased region" description="Pro residues" evidence="11">
    <location>
        <begin position="607"/>
        <end position="617"/>
    </location>
</feature>
<dbReference type="SMART" id="SM00355">
    <property type="entry name" value="ZnF_C2H2"/>
    <property type="match status" value="5"/>
</dbReference>
<keyword evidence="3" id="KW-0677">Repeat</keyword>
<dbReference type="GO" id="GO:0005634">
    <property type="term" value="C:nucleus"/>
    <property type="evidence" value="ECO:0007669"/>
    <property type="project" value="UniProtKB-SubCell"/>
</dbReference>
<evidence type="ECO:0000256" key="6">
    <source>
        <dbReference type="ARBA" id="ARBA00023015"/>
    </source>
</evidence>
<dbReference type="InterPro" id="IPR050331">
    <property type="entry name" value="Zinc_finger"/>
</dbReference>
<comment type="caution">
    <text evidence="13">The sequence shown here is derived from an EMBL/GenBank/DDBJ whole genome shotgun (WGS) entry which is preliminary data.</text>
</comment>
<evidence type="ECO:0000256" key="8">
    <source>
        <dbReference type="ARBA" id="ARBA00023163"/>
    </source>
</evidence>
<dbReference type="Pfam" id="PF00096">
    <property type="entry name" value="zf-C2H2"/>
    <property type="match status" value="5"/>
</dbReference>
<accession>A0AAV6V7D1</accession>
<keyword evidence="14" id="KW-1185">Reference proteome</keyword>
<sequence length="715" mass="79530">MQNGTYPWIASSNIAQKSWLSSQAPGYQASLTDLFLKKNHLHFGTGISQLAAASNYIEKMSNINHEPPHKCPHPVNKDKPYSPCEICTQYISFFQRDGTSENQNRNPSNSPGMTNSPSERKPMNLMPNGPPPNIIPTSGMHPSMGMHPGMPPGMSPGMPNSMNNKPRPIPTKQFPCPVCHKLFTQKGNLKTHMMIHTGEKPYACHACGKSFTQKGNVDTHMKIHTGEREYGCEACGKRFTQKGNLKTHIRSVHTKEKPFACGMCGKCFSQKGNMQTHLRTHNKDDRFPCTLCGKTFSQKGNLKTHMARHAGQIPTKRQFGSRLANRTYMGQLGEKGMMPRMQFPIQPSPVSSQASTTSPLHSPTTPLPTPLLNNHSDMRSPHMGNPYSESPIDLKPPLNCHLPLSRPMSNCNNNMNNNSPSPHPSHLSSPSPEEVDPNPSRSSFIQSKLFQHAANNMHSPTNFNMNDQMQNMHGNNGLMNSHQQQQQSRMSPSPLGLMQQQQSRMSPSPLGLMQQSRMSPSPLALMQQQNSQQQQQSRMSPSPLGLMQQNSQQQQQNRIMNSQQQQSRMSPSPLGLMQQQNSRITSPLPSMGGQLQNHDRDSRPFYSAPPTPIPAPLTPVSRWLPPGARYDSFQPPPTSLGCYGSIAAHTTPLSRLSLLASGSMNSGQQNHNNNQQQHMENGDDKDNESVQQQHTHPQQEHFHSPTNPDFSQLLD</sequence>
<dbReference type="GO" id="GO:0008270">
    <property type="term" value="F:zinc ion binding"/>
    <property type="evidence" value="ECO:0007669"/>
    <property type="project" value="UniProtKB-KW"/>
</dbReference>
<dbReference type="FunFam" id="3.30.160.60:FF:000267">
    <property type="entry name" value="Zinc finger and BTB domain-containing 49"/>
    <property type="match status" value="1"/>
</dbReference>
<reference evidence="13 14" key="1">
    <citation type="journal article" date="2022" name="Nat. Ecol. Evol.">
        <title>A masculinizing supergene underlies an exaggerated male reproductive morph in a spider.</title>
        <authorList>
            <person name="Hendrickx F."/>
            <person name="De Corte Z."/>
            <person name="Sonet G."/>
            <person name="Van Belleghem S.M."/>
            <person name="Kostlbacher S."/>
            <person name="Vangestel C."/>
        </authorList>
    </citation>
    <scope>NUCLEOTIDE SEQUENCE [LARGE SCALE GENOMIC DNA]</scope>
    <source>
        <strain evidence="13">W744_W776</strain>
    </source>
</reference>
<evidence type="ECO:0000259" key="12">
    <source>
        <dbReference type="PROSITE" id="PS50157"/>
    </source>
</evidence>
<evidence type="ECO:0000256" key="10">
    <source>
        <dbReference type="PROSITE-ProRule" id="PRU00042"/>
    </source>
</evidence>
<dbReference type="PROSITE" id="PS50157">
    <property type="entry name" value="ZINC_FINGER_C2H2_2"/>
    <property type="match status" value="5"/>
</dbReference>
<proteinExistence type="predicted"/>
<dbReference type="SUPFAM" id="SSF57667">
    <property type="entry name" value="beta-beta-alpha zinc fingers"/>
    <property type="match status" value="3"/>
</dbReference>
<comment type="subcellular location">
    <subcellularLocation>
        <location evidence="1">Nucleus</location>
    </subcellularLocation>
</comment>
<feature type="compositionally biased region" description="Low complexity" evidence="11">
    <location>
        <begin position="662"/>
        <end position="679"/>
    </location>
</feature>
<feature type="domain" description="C2H2-type" evidence="12">
    <location>
        <begin position="259"/>
        <end position="286"/>
    </location>
</feature>
<feature type="region of interest" description="Disordered" evidence="11">
    <location>
        <begin position="456"/>
        <end position="620"/>
    </location>
</feature>
<evidence type="ECO:0000256" key="4">
    <source>
        <dbReference type="ARBA" id="ARBA00022771"/>
    </source>
</evidence>
<organism evidence="13 14">
    <name type="scientific">Oedothorax gibbosus</name>
    <dbReference type="NCBI Taxonomy" id="931172"/>
    <lineage>
        <taxon>Eukaryota</taxon>
        <taxon>Metazoa</taxon>
        <taxon>Ecdysozoa</taxon>
        <taxon>Arthropoda</taxon>
        <taxon>Chelicerata</taxon>
        <taxon>Arachnida</taxon>
        <taxon>Araneae</taxon>
        <taxon>Araneomorphae</taxon>
        <taxon>Entelegynae</taxon>
        <taxon>Araneoidea</taxon>
        <taxon>Linyphiidae</taxon>
        <taxon>Erigoninae</taxon>
        <taxon>Oedothorax</taxon>
    </lineage>
</organism>
<evidence type="ECO:0000256" key="3">
    <source>
        <dbReference type="ARBA" id="ARBA00022737"/>
    </source>
</evidence>
<feature type="compositionally biased region" description="Polar residues" evidence="11">
    <location>
        <begin position="577"/>
        <end position="596"/>
    </location>
</feature>
<feature type="domain" description="C2H2-type" evidence="12">
    <location>
        <begin position="287"/>
        <end position="314"/>
    </location>
</feature>
<feature type="compositionally biased region" description="Low complexity" evidence="11">
    <location>
        <begin position="547"/>
        <end position="570"/>
    </location>
</feature>
<dbReference type="FunFam" id="3.30.160.60:FF:000328">
    <property type="entry name" value="Zinc finger protein 1079"/>
    <property type="match status" value="1"/>
</dbReference>
<feature type="compositionally biased region" description="Polar residues" evidence="11">
    <location>
        <begin position="456"/>
        <end position="482"/>
    </location>
</feature>
<dbReference type="InterPro" id="IPR013087">
    <property type="entry name" value="Znf_C2H2_type"/>
</dbReference>
<evidence type="ECO:0000256" key="1">
    <source>
        <dbReference type="ARBA" id="ARBA00004123"/>
    </source>
</evidence>
<feature type="compositionally biased region" description="Polar residues" evidence="11">
    <location>
        <begin position="100"/>
        <end position="117"/>
    </location>
</feature>
<dbReference type="Proteomes" id="UP000827092">
    <property type="component" value="Unassembled WGS sequence"/>
</dbReference>
<feature type="domain" description="C2H2-type" evidence="12">
    <location>
        <begin position="202"/>
        <end position="229"/>
    </location>
</feature>
<dbReference type="FunFam" id="3.30.160.60:FF:000072">
    <property type="entry name" value="zinc finger protein 143 isoform X1"/>
    <property type="match status" value="1"/>
</dbReference>
<feature type="compositionally biased region" description="Low complexity" evidence="11">
    <location>
        <begin position="407"/>
        <end position="432"/>
    </location>
</feature>
<feature type="region of interest" description="Disordered" evidence="11">
    <location>
        <begin position="98"/>
        <end position="131"/>
    </location>
</feature>
<dbReference type="AlphaFoldDB" id="A0AAV6V7D1"/>
<evidence type="ECO:0000256" key="5">
    <source>
        <dbReference type="ARBA" id="ARBA00022833"/>
    </source>
</evidence>
<keyword evidence="4 10" id="KW-0863">Zinc-finger</keyword>
<name>A0AAV6V7D1_9ARAC</name>
<dbReference type="FunFam" id="3.30.160.60:FF:000303">
    <property type="entry name" value="Zinc finger protein 41"/>
    <property type="match status" value="1"/>
</dbReference>
<dbReference type="PANTHER" id="PTHR16515">
    <property type="entry name" value="PR DOMAIN ZINC FINGER PROTEIN"/>
    <property type="match status" value="1"/>
</dbReference>
<dbReference type="GO" id="GO:1990837">
    <property type="term" value="F:sequence-specific double-stranded DNA binding"/>
    <property type="evidence" value="ECO:0007669"/>
    <property type="project" value="UniProtKB-ARBA"/>
</dbReference>
<feature type="compositionally biased region" description="Low complexity" evidence="11">
    <location>
        <begin position="527"/>
        <end position="537"/>
    </location>
</feature>
<feature type="domain" description="C2H2-type" evidence="12">
    <location>
        <begin position="174"/>
        <end position="201"/>
    </location>
</feature>
<evidence type="ECO:0000313" key="14">
    <source>
        <dbReference type="Proteomes" id="UP000827092"/>
    </source>
</evidence>
<protein>
    <recommendedName>
        <fullName evidence="12">C2H2-type domain-containing protein</fullName>
    </recommendedName>
</protein>
<keyword evidence="6" id="KW-0805">Transcription regulation</keyword>
<evidence type="ECO:0000313" key="13">
    <source>
        <dbReference type="EMBL" id="KAG8191643.1"/>
    </source>
</evidence>
<keyword evidence="9" id="KW-0539">Nucleus</keyword>
<evidence type="ECO:0000256" key="11">
    <source>
        <dbReference type="SAM" id="MobiDB-lite"/>
    </source>
</evidence>
<feature type="compositionally biased region" description="Polar residues" evidence="11">
    <location>
        <begin position="704"/>
        <end position="715"/>
    </location>
</feature>
<evidence type="ECO:0000256" key="2">
    <source>
        <dbReference type="ARBA" id="ARBA00022723"/>
    </source>
</evidence>
<dbReference type="PANTHER" id="PTHR16515:SF49">
    <property type="entry name" value="GASTRULA ZINC FINGER PROTEIN XLCGF49.1-LIKE-RELATED"/>
    <property type="match status" value="1"/>
</dbReference>
<evidence type="ECO:0000256" key="9">
    <source>
        <dbReference type="ARBA" id="ARBA00023242"/>
    </source>
</evidence>
<evidence type="ECO:0000256" key="7">
    <source>
        <dbReference type="ARBA" id="ARBA00023125"/>
    </source>
</evidence>
<feature type="region of interest" description="Disordered" evidence="11">
    <location>
        <begin position="662"/>
        <end position="715"/>
    </location>
</feature>
<gene>
    <name evidence="13" type="ORF">JTE90_012358</name>
</gene>
<dbReference type="GO" id="GO:0010468">
    <property type="term" value="P:regulation of gene expression"/>
    <property type="evidence" value="ECO:0007669"/>
    <property type="project" value="TreeGrafter"/>
</dbReference>
<keyword evidence="7" id="KW-0238">DNA-binding</keyword>
<dbReference type="Gene3D" id="3.30.160.60">
    <property type="entry name" value="Classic Zinc Finger"/>
    <property type="match status" value="5"/>
</dbReference>
<dbReference type="EMBL" id="JAFNEN010000155">
    <property type="protein sequence ID" value="KAG8191643.1"/>
    <property type="molecule type" value="Genomic_DNA"/>
</dbReference>